<reference evidence="1" key="1">
    <citation type="journal article" date="2021" name="Proc. Natl. Acad. Sci. U.S.A.">
        <title>A Catalog of Tens of Thousands of Viruses from Human Metagenomes Reveals Hidden Associations with Chronic Diseases.</title>
        <authorList>
            <person name="Tisza M.J."/>
            <person name="Buck C.B."/>
        </authorList>
    </citation>
    <scope>NUCLEOTIDE SEQUENCE</scope>
    <source>
        <strain evidence="1">Ct4uh47</strain>
    </source>
</reference>
<evidence type="ECO:0000313" key="1">
    <source>
        <dbReference type="EMBL" id="DAG02120.1"/>
    </source>
</evidence>
<proteinExistence type="predicted"/>
<dbReference type="EMBL" id="BK016203">
    <property type="protein sequence ID" value="DAG02120.1"/>
    <property type="molecule type" value="Genomic_DNA"/>
</dbReference>
<sequence>MTVSESQTLQNSLSFSRSIRETTIYIKIPRVTSTSRIDTSDFNVIKCTAPNGFHGLTPKNLN</sequence>
<organism evidence="1">
    <name type="scientific">Myoviridae sp. ct4uh47</name>
    <dbReference type="NCBI Taxonomy" id="2825032"/>
    <lineage>
        <taxon>Viruses</taxon>
        <taxon>Duplodnaviria</taxon>
        <taxon>Heunggongvirae</taxon>
        <taxon>Uroviricota</taxon>
        <taxon>Caudoviricetes</taxon>
    </lineage>
</organism>
<accession>A0A8S5V5V0</accession>
<name>A0A8S5V5V0_9CAUD</name>
<protein>
    <submittedName>
        <fullName evidence="1">Uncharacterized protein</fullName>
    </submittedName>
</protein>